<sequence>MIRPLPLVLLLAAACAPAPPVPVARGLGPPDARPGACYARGLTPAVIETVTEQVQEAPERRDAAGRVVAPARFVTQTSTRILRARGENWFETPCALRAGSADFIAQVQRALAARALYGGAITGVYDAATRRAVRAYQTPRGLDSGTLSLEAAKSLGLVALGRDGV</sequence>
<dbReference type="Gene3D" id="1.10.101.10">
    <property type="entry name" value="PGBD-like superfamily/PGBD"/>
    <property type="match status" value="1"/>
</dbReference>
<keyword evidence="1" id="KW-0732">Signal</keyword>
<dbReference type="Pfam" id="PF01471">
    <property type="entry name" value="PG_binding_1"/>
    <property type="match status" value="1"/>
</dbReference>
<feature type="chain" id="PRO_5047155817" evidence="1">
    <location>
        <begin position="19"/>
        <end position="165"/>
    </location>
</feature>
<dbReference type="EMBL" id="CP122537">
    <property type="protein sequence ID" value="WGH79717.1"/>
    <property type="molecule type" value="Genomic_DNA"/>
</dbReference>
<evidence type="ECO:0000313" key="4">
    <source>
        <dbReference type="Proteomes" id="UP001243420"/>
    </source>
</evidence>
<name>A0ABY8LEJ7_9RHOB</name>
<feature type="signal peptide" evidence="1">
    <location>
        <begin position="1"/>
        <end position="18"/>
    </location>
</feature>
<accession>A0ABY8LEJ7</accession>
<proteinExistence type="predicted"/>
<feature type="domain" description="Peptidoglycan binding-like" evidence="2">
    <location>
        <begin position="102"/>
        <end position="142"/>
    </location>
</feature>
<dbReference type="SUPFAM" id="SSF47090">
    <property type="entry name" value="PGBD-like"/>
    <property type="match status" value="1"/>
</dbReference>
<organism evidence="3 4">
    <name type="scientific">Jannaschia ovalis</name>
    <dbReference type="NCBI Taxonomy" id="3038773"/>
    <lineage>
        <taxon>Bacteria</taxon>
        <taxon>Pseudomonadati</taxon>
        <taxon>Pseudomonadota</taxon>
        <taxon>Alphaproteobacteria</taxon>
        <taxon>Rhodobacterales</taxon>
        <taxon>Roseobacteraceae</taxon>
        <taxon>Jannaschia</taxon>
    </lineage>
</organism>
<dbReference type="InterPro" id="IPR036366">
    <property type="entry name" value="PGBDSf"/>
</dbReference>
<keyword evidence="4" id="KW-1185">Reference proteome</keyword>
<evidence type="ECO:0000259" key="2">
    <source>
        <dbReference type="Pfam" id="PF01471"/>
    </source>
</evidence>
<reference evidence="3 4" key="1">
    <citation type="submission" date="2023-04" db="EMBL/GenBank/DDBJ databases">
        <title>Jannaschia ovalis sp. nov., a marine bacterium isolated from sea tidal flat.</title>
        <authorList>
            <person name="Kwon D.Y."/>
            <person name="Kim J.-J."/>
        </authorList>
    </citation>
    <scope>NUCLEOTIDE SEQUENCE [LARGE SCALE GENOMIC DNA]</scope>
    <source>
        <strain evidence="3 4">GRR-S6-38</strain>
    </source>
</reference>
<evidence type="ECO:0000313" key="3">
    <source>
        <dbReference type="EMBL" id="WGH79717.1"/>
    </source>
</evidence>
<dbReference type="InterPro" id="IPR002477">
    <property type="entry name" value="Peptidoglycan-bd-like"/>
</dbReference>
<protein>
    <submittedName>
        <fullName evidence="3">Peptidoglycan-binding domain-containing protein</fullName>
    </submittedName>
</protein>
<dbReference type="PROSITE" id="PS51257">
    <property type="entry name" value="PROKAR_LIPOPROTEIN"/>
    <property type="match status" value="1"/>
</dbReference>
<dbReference type="RefSeq" id="WP_279966650.1">
    <property type="nucleotide sequence ID" value="NZ_CP122537.1"/>
</dbReference>
<gene>
    <name evidence="3" type="ORF">P8627_05495</name>
</gene>
<evidence type="ECO:0000256" key="1">
    <source>
        <dbReference type="SAM" id="SignalP"/>
    </source>
</evidence>
<dbReference type="Proteomes" id="UP001243420">
    <property type="component" value="Chromosome"/>
</dbReference>
<dbReference type="InterPro" id="IPR036365">
    <property type="entry name" value="PGBD-like_sf"/>
</dbReference>